<reference evidence="12" key="1">
    <citation type="submission" date="2021-06" db="EMBL/GenBank/DDBJ databases">
        <authorList>
            <person name="Kallberg Y."/>
            <person name="Tangrot J."/>
            <person name="Rosling A."/>
        </authorList>
    </citation>
    <scope>NUCLEOTIDE SEQUENCE</scope>
    <source>
        <strain evidence="12">MT106</strain>
    </source>
</reference>
<evidence type="ECO:0000256" key="7">
    <source>
        <dbReference type="ARBA" id="ARBA00048744"/>
    </source>
</evidence>
<keyword evidence="6" id="KW-0943">RNA-mediated gene silencing</keyword>
<evidence type="ECO:0000256" key="4">
    <source>
        <dbReference type="ARBA" id="ARBA00022695"/>
    </source>
</evidence>
<keyword evidence="3 8" id="KW-0808">Transferase</keyword>
<evidence type="ECO:0000313" key="13">
    <source>
        <dbReference type="Proteomes" id="UP000789831"/>
    </source>
</evidence>
<evidence type="ECO:0000256" key="6">
    <source>
        <dbReference type="ARBA" id="ARBA00023158"/>
    </source>
</evidence>
<keyword evidence="4 8" id="KW-0548">Nucleotidyltransferase</keyword>
<proteinExistence type="inferred from homology"/>
<dbReference type="PANTHER" id="PTHR23079:SF55">
    <property type="entry name" value="RNA-DIRECTED RNA POLYMERASE"/>
    <property type="match status" value="1"/>
</dbReference>
<dbReference type="GO" id="GO:0030422">
    <property type="term" value="P:siRNA processing"/>
    <property type="evidence" value="ECO:0007669"/>
    <property type="project" value="TreeGrafter"/>
</dbReference>
<evidence type="ECO:0000256" key="3">
    <source>
        <dbReference type="ARBA" id="ARBA00022679"/>
    </source>
</evidence>
<sequence>HRPTELKIKVSKVPFQATIDELREHFSAHGRVFEVRIDTRDLESTPTGVVFVTYKIGSLDAQSYVPWKAFEIRNIDTLPAESLEIGVFSQPNTFVPEWKTNDQVSFSLDYKRRTILVEFGFQKRHYKVENPFKYVDGEFYIELDVEHDSRARVTFATKFPGKYWSLDEASKPQDKFYWSYNEMWKRRIDLLDRIPHENLRTRALEPTFTDGVEHFGKWTVYRVTFLLDGRLSRFKDVMNHAGEYNLAEKPIDFGKKPLNIGQIGTKYVERRALDFDVLYMVECCVTHNYLHDYNLDQEFFKILKSLPKELAVEIMKTFVSHKTRNYNPLSDLMKMVNHVIPDNVTPPEYCVLMRKVVITPTAMYILLPTMETSNRIIRLFKSHKDRFLRVQFTDEGSSPISSTIGQSNDAIYNRIFRTLQYGIKIGDRHYEFLAFSSSQLREHSCWFFASSDTLTADHIRERMGDFSDIKVVAKYAARMGQCFSSTRAIAHLPVNDIKLIPDVCRNGFTFSDGVGKISPNLSRQIAEKMKLRSTPSAVQFRLGGYKGVLCVSRYLRENQIQVRPSQLKFDSPHCELEIIKGSTFIPAYLNRQAITLLSALGVPDEIFTQMKDEQVRELEKMLLNDHTAMKVLLHNIDEHGISRIMADLVKAGFLHQRDPYLSNLMALFRIMMLKNLKDKAKISVHKGAFLLGVLDETESLKEDQIYICRSDVNNPKHKEVIEGPCIVYRNPCFHPGDIRMVTAVNCPKLDYLVDVLVFSSLGYRDIPNQCSGGDLDGDDYTIIWDERLFPKIKNYTPMEYHAPVPVQVDQVKVEHIRKFFVNYILNDNLGQIANAHLAKADLYENGAFHGSCLRLAQLHSEAVDFPKTGRPAEFPSELRAKMVPDFMDNGHKPTYISKKILGKLYRSIQVNDFNPSTDIVFDQRLYVEGYEKFLDDARAQKRRYDSYVRGLMNQYGIASEYEVVTGFIVNPITKIEKKKPREISKSIMDAMTGIRHQFRDIFNRQFIPEGSNQVSFEEKNSMEAKAYAWYYVTYYAGELGDKPAEYMLSFPWCMHELLCGIAIKNSSRLKSIEELNTPRMHSTAQPPKNPVPKKIIEHDVRLNDDDGGMEKLRQSIRLG</sequence>
<organism evidence="12 13">
    <name type="scientific">Ambispora gerdemannii</name>
    <dbReference type="NCBI Taxonomy" id="144530"/>
    <lineage>
        <taxon>Eukaryota</taxon>
        <taxon>Fungi</taxon>
        <taxon>Fungi incertae sedis</taxon>
        <taxon>Mucoromycota</taxon>
        <taxon>Glomeromycotina</taxon>
        <taxon>Glomeromycetes</taxon>
        <taxon>Archaeosporales</taxon>
        <taxon>Ambisporaceae</taxon>
        <taxon>Ambispora</taxon>
    </lineage>
</organism>
<evidence type="ECO:0000256" key="1">
    <source>
        <dbReference type="ARBA" id="ARBA00005762"/>
    </source>
</evidence>
<dbReference type="GO" id="GO:0003968">
    <property type="term" value="F:RNA-directed RNA polymerase activity"/>
    <property type="evidence" value="ECO:0007669"/>
    <property type="project" value="UniProtKB-KW"/>
</dbReference>
<dbReference type="Proteomes" id="UP000789831">
    <property type="component" value="Unassembled WGS sequence"/>
</dbReference>
<dbReference type="OrthoDB" id="6513042at2759"/>
<dbReference type="Gene3D" id="3.30.70.330">
    <property type="match status" value="1"/>
</dbReference>
<feature type="domain" description="RDRP helical" evidence="10">
    <location>
        <begin position="273"/>
        <end position="329"/>
    </location>
</feature>
<feature type="domain" description="RDRP C-terminal head" evidence="11">
    <location>
        <begin position="921"/>
        <end position="1071"/>
    </location>
</feature>
<accession>A0A9N9FCB3</accession>
<dbReference type="EMBL" id="CAJVPL010000738">
    <property type="protein sequence ID" value="CAG8525700.1"/>
    <property type="molecule type" value="Genomic_DNA"/>
</dbReference>
<evidence type="ECO:0000256" key="5">
    <source>
        <dbReference type="ARBA" id="ARBA00022884"/>
    </source>
</evidence>
<dbReference type="SUPFAM" id="SSF54928">
    <property type="entry name" value="RNA-binding domain, RBD"/>
    <property type="match status" value="1"/>
</dbReference>
<name>A0A9N9FCB3_9GLOM</name>
<evidence type="ECO:0000313" key="12">
    <source>
        <dbReference type="EMBL" id="CAG8525700.1"/>
    </source>
</evidence>
<evidence type="ECO:0000259" key="9">
    <source>
        <dbReference type="Pfam" id="PF05183"/>
    </source>
</evidence>
<feature type="non-terminal residue" evidence="12">
    <location>
        <position position="1119"/>
    </location>
</feature>
<dbReference type="InterPro" id="IPR007855">
    <property type="entry name" value="RDRP"/>
</dbReference>
<feature type="domain" description="RDRP core" evidence="9">
    <location>
        <begin position="358"/>
        <end position="908"/>
    </location>
</feature>
<protein>
    <recommendedName>
        <fullName evidence="8">RNA-dependent RNA polymerase</fullName>
        <ecNumber evidence="8">2.7.7.48</ecNumber>
    </recommendedName>
</protein>
<dbReference type="InterPro" id="IPR035979">
    <property type="entry name" value="RBD_domain_sf"/>
</dbReference>
<keyword evidence="2 8" id="KW-0696">RNA-directed RNA polymerase</keyword>
<dbReference type="GO" id="GO:0003723">
    <property type="term" value="F:RNA binding"/>
    <property type="evidence" value="ECO:0007669"/>
    <property type="project" value="UniProtKB-KW"/>
</dbReference>
<evidence type="ECO:0000259" key="10">
    <source>
        <dbReference type="Pfam" id="PF26252"/>
    </source>
</evidence>
<comment type="similarity">
    <text evidence="1 8">Belongs to the RdRP family.</text>
</comment>
<keyword evidence="5 8" id="KW-0694">RNA-binding</keyword>
<evidence type="ECO:0000256" key="8">
    <source>
        <dbReference type="RuleBase" id="RU363098"/>
    </source>
</evidence>
<evidence type="ECO:0000256" key="2">
    <source>
        <dbReference type="ARBA" id="ARBA00022484"/>
    </source>
</evidence>
<dbReference type="CDD" id="cd00590">
    <property type="entry name" value="RRM_SF"/>
    <property type="match status" value="1"/>
</dbReference>
<comment type="catalytic activity">
    <reaction evidence="7 8">
        <text>RNA(n) + a ribonucleoside 5'-triphosphate = RNA(n+1) + diphosphate</text>
        <dbReference type="Rhea" id="RHEA:21248"/>
        <dbReference type="Rhea" id="RHEA-COMP:14527"/>
        <dbReference type="Rhea" id="RHEA-COMP:17342"/>
        <dbReference type="ChEBI" id="CHEBI:33019"/>
        <dbReference type="ChEBI" id="CHEBI:61557"/>
        <dbReference type="ChEBI" id="CHEBI:140395"/>
        <dbReference type="EC" id="2.7.7.48"/>
    </reaction>
</comment>
<evidence type="ECO:0000259" key="11">
    <source>
        <dbReference type="Pfam" id="PF26253"/>
    </source>
</evidence>
<dbReference type="Pfam" id="PF26252">
    <property type="entry name" value="RdRP_helical"/>
    <property type="match status" value="1"/>
</dbReference>
<dbReference type="Pfam" id="PF05183">
    <property type="entry name" value="RdRP"/>
    <property type="match status" value="1"/>
</dbReference>
<dbReference type="InterPro" id="IPR058752">
    <property type="entry name" value="RDRP_C_head"/>
</dbReference>
<dbReference type="EC" id="2.7.7.48" evidence="8"/>
<dbReference type="GO" id="GO:0031380">
    <property type="term" value="C:nuclear RNA-directed RNA polymerase complex"/>
    <property type="evidence" value="ECO:0007669"/>
    <property type="project" value="TreeGrafter"/>
</dbReference>
<dbReference type="InterPro" id="IPR058751">
    <property type="entry name" value="RDRP_helical"/>
</dbReference>
<dbReference type="InterPro" id="IPR057596">
    <property type="entry name" value="RDRP_core"/>
</dbReference>
<comment type="caution">
    <text evidence="12">The sequence shown here is derived from an EMBL/GenBank/DDBJ whole genome shotgun (WGS) entry which is preliminary data.</text>
</comment>
<dbReference type="AlphaFoldDB" id="A0A9N9FCB3"/>
<keyword evidence="13" id="KW-1185">Reference proteome</keyword>
<dbReference type="PANTHER" id="PTHR23079">
    <property type="entry name" value="RNA-DEPENDENT RNA POLYMERASE"/>
    <property type="match status" value="1"/>
</dbReference>
<dbReference type="Pfam" id="PF26253">
    <property type="entry name" value="RdRP_head"/>
    <property type="match status" value="1"/>
</dbReference>
<gene>
    <name evidence="12" type="ORF">AGERDE_LOCUS5464</name>
</gene>
<dbReference type="InterPro" id="IPR012677">
    <property type="entry name" value="Nucleotide-bd_a/b_plait_sf"/>
</dbReference>